<organism evidence="4 5">
    <name type="scientific">Tessaracoccus lubricantis</name>
    <dbReference type="NCBI Taxonomy" id="545543"/>
    <lineage>
        <taxon>Bacteria</taxon>
        <taxon>Bacillati</taxon>
        <taxon>Actinomycetota</taxon>
        <taxon>Actinomycetes</taxon>
        <taxon>Propionibacteriales</taxon>
        <taxon>Propionibacteriaceae</taxon>
        <taxon>Tessaracoccus</taxon>
    </lineage>
</organism>
<dbReference type="NCBIfam" id="TIGR00685">
    <property type="entry name" value="T6PP"/>
    <property type="match status" value="1"/>
</dbReference>
<keyword evidence="1 3" id="KW-0378">Hydrolase</keyword>
<dbReference type="InterPro" id="IPR044651">
    <property type="entry name" value="OTSB-like"/>
</dbReference>
<dbReference type="Gene3D" id="3.40.50.1000">
    <property type="entry name" value="HAD superfamily/HAD-like"/>
    <property type="match status" value="1"/>
</dbReference>
<dbReference type="RefSeq" id="WP_345581963.1">
    <property type="nucleotide sequence ID" value="NZ_BAABLV010000027.1"/>
</dbReference>
<dbReference type="PANTHER" id="PTHR43768:SF3">
    <property type="entry name" value="TREHALOSE 6-PHOSPHATE PHOSPHATASE"/>
    <property type="match status" value="1"/>
</dbReference>
<accession>A0ABP9FE90</accession>
<evidence type="ECO:0000256" key="2">
    <source>
        <dbReference type="ARBA" id="ARBA00024179"/>
    </source>
</evidence>
<comment type="caution">
    <text evidence="4">The sequence shown here is derived from an EMBL/GenBank/DDBJ whole genome shotgun (WGS) entry which is preliminary data.</text>
</comment>
<keyword evidence="3" id="KW-0479">Metal-binding</keyword>
<dbReference type="EMBL" id="BAABLV010000027">
    <property type="protein sequence ID" value="GAA4899750.1"/>
    <property type="molecule type" value="Genomic_DNA"/>
</dbReference>
<protein>
    <recommendedName>
        <fullName evidence="3">Trehalose 6-phosphate phosphatase</fullName>
        <ecNumber evidence="3">3.1.3.12</ecNumber>
    </recommendedName>
</protein>
<comment type="cofactor">
    <cofactor evidence="3">
        <name>Mg(2+)</name>
        <dbReference type="ChEBI" id="CHEBI:18420"/>
    </cofactor>
</comment>
<comment type="similarity">
    <text evidence="3">Belongs to the trehalose phosphatase family.</text>
</comment>
<dbReference type="EC" id="3.1.3.12" evidence="3"/>
<dbReference type="PANTHER" id="PTHR43768">
    <property type="entry name" value="TREHALOSE 6-PHOSPHATE PHOSPHATASE"/>
    <property type="match status" value="1"/>
</dbReference>
<dbReference type="Gene3D" id="3.30.70.1020">
    <property type="entry name" value="Trehalose-6-phosphate phosphatase related protein, domain 2"/>
    <property type="match status" value="1"/>
</dbReference>
<dbReference type="InterPro" id="IPR023214">
    <property type="entry name" value="HAD_sf"/>
</dbReference>
<dbReference type="InterPro" id="IPR003337">
    <property type="entry name" value="Trehalose_PPase"/>
</dbReference>
<reference evidence="5" key="1">
    <citation type="journal article" date="2019" name="Int. J. Syst. Evol. Microbiol.">
        <title>The Global Catalogue of Microorganisms (GCM) 10K type strain sequencing project: providing services to taxonomists for standard genome sequencing and annotation.</title>
        <authorList>
            <consortium name="The Broad Institute Genomics Platform"/>
            <consortium name="The Broad Institute Genome Sequencing Center for Infectious Disease"/>
            <person name="Wu L."/>
            <person name="Ma J."/>
        </authorList>
    </citation>
    <scope>NUCLEOTIDE SEQUENCE [LARGE SCALE GENOMIC DNA]</scope>
    <source>
        <strain evidence="5">JCM 19125</strain>
    </source>
</reference>
<dbReference type="Proteomes" id="UP001501521">
    <property type="component" value="Unassembled WGS sequence"/>
</dbReference>
<comment type="pathway">
    <text evidence="3">Glycan biosynthesis; trehalose biosynthesis.</text>
</comment>
<gene>
    <name evidence="4" type="primary">otsB</name>
    <name evidence="4" type="ORF">GCM10025789_17540</name>
</gene>
<proteinExistence type="inferred from homology"/>
<comment type="catalytic activity">
    <reaction evidence="3">
        <text>alpha,alpha-trehalose 6-phosphate + H2O = alpha,alpha-trehalose + phosphate</text>
        <dbReference type="Rhea" id="RHEA:23420"/>
        <dbReference type="ChEBI" id="CHEBI:15377"/>
        <dbReference type="ChEBI" id="CHEBI:16551"/>
        <dbReference type="ChEBI" id="CHEBI:43474"/>
        <dbReference type="ChEBI" id="CHEBI:58429"/>
        <dbReference type="EC" id="3.1.3.12"/>
    </reaction>
</comment>
<evidence type="ECO:0000313" key="5">
    <source>
        <dbReference type="Proteomes" id="UP001501521"/>
    </source>
</evidence>
<dbReference type="SUPFAM" id="SSF56784">
    <property type="entry name" value="HAD-like"/>
    <property type="match status" value="1"/>
</dbReference>
<keyword evidence="3" id="KW-0460">Magnesium</keyword>
<name>A0ABP9FE90_9ACTN</name>
<evidence type="ECO:0000313" key="4">
    <source>
        <dbReference type="EMBL" id="GAA4899750.1"/>
    </source>
</evidence>
<dbReference type="Pfam" id="PF02358">
    <property type="entry name" value="Trehalose_PPase"/>
    <property type="match status" value="1"/>
</dbReference>
<keyword evidence="5" id="KW-1185">Reference proteome</keyword>
<evidence type="ECO:0000256" key="1">
    <source>
        <dbReference type="ARBA" id="ARBA00022801"/>
    </source>
</evidence>
<sequence length="274" mass="28604">MSWNAVTDHAHTFLSAAAADPSRVLLALDFDGTLAPIVDDPEDSRMHDGAADALADLGNALGHVAIITGRGVAVVRRLGRLAERQGLDNLIVLGQYGAERWDASTGEETPPSVPENVAAARPEVERIIAECPIDGVVLEDKGRALGVHTRRSADPDGAFRQLKPLLAGVSERYGLVLEPGRNVLELRASSLTKGDALRALVEETGATVVAMCGDDLGDLPAFDVLRELRAGGLTTCAVVSGSAEQPLMAQQADVLAEGPDGVAAWLRDLAAALG</sequence>
<evidence type="ECO:0000256" key="3">
    <source>
        <dbReference type="RuleBase" id="RU361117"/>
    </source>
</evidence>
<dbReference type="InterPro" id="IPR036412">
    <property type="entry name" value="HAD-like_sf"/>
</dbReference>
<comment type="function">
    <text evidence="2 3">Removes the phosphate from trehalose 6-phosphate to produce free trehalose.</text>
</comment>